<dbReference type="InterPro" id="IPR000700">
    <property type="entry name" value="PAS-assoc_C"/>
</dbReference>
<organism evidence="5 6">
    <name type="scientific">Uliginosibacterium aquaticum</name>
    <dbReference type="NCBI Taxonomy" id="2731212"/>
    <lineage>
        <taxon>Bacteria</taxon>
        <taxon>Pseudomonadati</taxon>
        <taxon>Pseudomonadota</taxon>
        <taxon>Betaproteobacteria</taxon>
        <taxon>Rhodocyclales</taxon>
        <taxon>Zoogloeaceae</taxon>
        <taxon>Uliginosibacterium</taxon>
    </lineage>
</organism>
<evidence type="ECO:0000259" key="4">
    <source>
        <dbReference type="PROSITE" id="PS50887"/>
    </source>
</evidence>
<dbReference type="InterPro" id="IPR035965">
    <property type="entry name" value="PAS-like_dom_sf"/>
</dbReference>
<evidence type="ECO:0000256" key="2">
    <source>
        <dbReference type="ARBA" id="ARBA00034247"/>
    </source>
</evidence>
<comment type="caution">
    <text evidence="5">The sequence shown here is derived from an EMBL/GenBank/DDBJ whole genome shotgun (WGS) entry which is preliminary data.</text>
</comment>
<dbReference type="NCBIfam" id="TIGR00254">
    <property type="entry name" value="GGDEF"/>
    <property type="match status" value="1"/>
</dbReference>
<dbReference type="InterPro" id="IPR013655">
    <property type="entry name" value="PAS_fold_3"/>
</dbReference>
<dbReference type="NCBIfam" id="TIGR00229">
    <property type="entry name" value="sensory_box"/>
    <property type="match status" value="1"/>
</dbReference>
<name>A0ABX2IBX9_9RHOO</name>
<dbReference type="CDD" id="cd00130">
    <property type="entry name" value="PAS"/>
    <property type="match status" value="1"/>
</dbReference>
<evidence type="ECO:0000256" key="1">
    <source>
        <dbReference type="ARBA" id="ARBA00012528"/>
    </source>
</evidence>
<gene>
    <name evidence="5" type="ORF">HJ583_000290</name>
</gene>
<dbReference type="Pfam" id="PF00990">
    <property type="entry name" value="GGDEF"/>
    <property type="match status" value="1"/>
</dbReference>
<dbReference type="SUPFAM" id="SSF55073">
    <property type="entry name" value="Nucleotide cyclase"/>
    <property type="match status" value="1"/>
</dbReference>
<dbReference type="Proteomes" id="UP000778523">
    <property type="component" value="Unassembled WGS sequence"/>
</dbReference>
<accession>A0ABX2IBX9</accession>
<comment type="catalytic activity">
    <reaction evidence="2">
        <text>2 GTP = 3',3'-c-di-GMP + 2 diphosphate</text>
        <dbReference type="Rhea" id="RHEA:24898"/>
        <dbReference type="ChEBI" id="CHEBI:33019"/>
        <dbReference type="ChEBI" id="CHEBI:37565"/>
        <dbReference type="ChEBI" id="CHEBI:58805"/>
        <dbReference type="EC" id="2.7.7.65"/>
    </reaction>
</comment>
<dbReference type="PANTHER" id="PTHR45138:SF9">
    <property type="entry name" value="DIGUANYLATE CYCLASE DGCM-RELATED"/>
    <property type="match status" value="1"/>
</dbReference>
<dbReference type="InterPro" id="IPR029787">
    <property type="entry name" value="Nucleotide_cyclase"/>
</dbReference>
<evidence type="ECO:0000313" key="6">
    <source>
        <dbReference type="Proteomes" id="UP000778523"/>
    </source>
</evidence>
<feature type="domain" description="PAC" evidence="3">
    <location>
        <begin position="94"/>
        <end position="146"/>
    </location>
</feature>
<dbReference type="InterPro" id="IPR001610">
    <property type="entry name" value="PAC"/>
</dbReference>
<dbReference type="PANTHER" id="PTHR45138">
    <property type="entry name" value="REGULATORY COMPONENTS OF SENSORY TRANSDUCTION SYSTEM"/>
    <property type="match status" value="1"/>
</dbReference>
<dbReference type="RefSeq" id="WP_170019495.1">
    <property type="nucleotide sequence ID" value="NZ_JABCSC020000001.1"/>
</dbReference>
<dbReference type="SMART" id="SM00086">
    <property type="entry name" value="PAC"/>
    <property type="match status" value="1"/>
</dbReference>
<feature type="domain" description="GGDEF" evidence="4">
    <location>
        <begin position="185"/>
        <end position="322"/>
    </location>
</feature>
<dbReference type="PROSITE" id="PS50113">
    <property type="entry name" value="PAC"/>
    <property type="match status" value="1"/>
</dbReference>
<evidence type="ECO:0000259" key="3">
    <source>
        <dbReference type="PROSITE" id="PS50113"/>
    </source>
</evidence>
<dbReference type="InterPro" id="IPR043128">
    <property type="entry name" value="Rev_trsase/Diguanyl_cyclase"/>
</dbReference>
<evidence type="ECO:0000313" key="5">
    <source>
        <dbReference type="EMBL" id="NSL53452.1"/>
    </source>
</evidence>
<dbReference type="Pfam" id="PF08447">
    <property type="entry name" value="PAS_3"/>
    <property type="match status" value="1"/>
</dbReference>
<dbReference type="SMART" id="SM00267">
    <property type="entry name" value="GGDEF"/>
    <property type="match status" value="1"/>
</dbReference>
<sequence>MDYIDNFKPAKKIEPRDDDWGIYKTLLESTNAIPWKLNWETKQFDYIGPQIEALLGWPQESWLGAMDWINRIHEEERAAIAAFCIRQSEEGIDHEADYRALKADGSFVWIRDVVHVIRNTEGKTTDLVGFMFDISERKRMEEELLSLNEKLQEISRRDGLTGIGNRFLFDQHLKSEWARAQRSQSPLSLILFDIDFFKQYNDSYGHLQGDECLQRLTRAITGIPVRSTDLFARYGGEEFVMLLPDTPNEAAALIAERCRQAILELGIPHRGSVCAPSVTISLGVSTLVPTAEMAPEALLEHADKLLYQAKDSGRNCVCAAACPTGPAGH</sequence>
<protein>
    <recommendedName>
        <fullName evidence="1">diguanylate cyclase</fullName>
        <ecNumber evidence="1">2.7.7.65</ecNumber>
    </recommendedName>
</protein>
<dbReference type="Gene3D" id="3.30.70.270">
    <property type="match status" value="1"/>
</dbReference>
<dbReference type="SUPFAM" id="SSF55785">
    <property type="entry name" value="PYP-like sensor domain (PAS domain)"/>
    <property type="match status" value="1"/>
</dbReference>
<reference evidence="5 6" key="1">
    <citation type="submission" date="2020-06" db="EMBL/GenBank/DDBJ databases">
        <title>Draft genome of Uliginosibacterium sp. IMCC34675.</title>
        <authorList>
            <person name="Song J."/>
        </authorList>
    </citation>
    <scope>NUCLEOTIDE SEQUENCE [LARGE SCALE GENOMIC DNA]</scope>
    <source>
        <strain evidence="5 6">IMCC34675</strain>
    </source>
</reference>
<dbReference type="PROSITE" id="PS50887">
    <property type="entry name" value="GGDEF"/>
    <property type="match status" value="1"/>
</dbReference>
<dbReference type="CDD" id="cd01949">
    <property type="entry name" value="GGDEF"/>
    <property type="match status" value="1"/>
</dbReference>
<keyword evidence="6" id="KW-1185">Reference proteome</keyword>
<proteinExistence type="predicted"/>
<dbReference type="InterPro" id="IPR000014">
    <property type="entry name" value="PAS"/>
</dbReference>
<dbReference type="InterPro" id="IPR000160">
    <property type="entry name" value="GGDEF_dom"/>
</dbReference>
<dbReference type="EC" id="2.7.7.65" evidence="1"/>
<dbReference type="EMBL" id="JABCSC020000001">
    <property type="protein sequence ID" value="NSL53452.1"/>
    <property type="molecule type" value="Genomic_DNA"/>
</dbReference>
<dbReference type="Gene3D" id="3.30.450.20">
    <property type="entry name" value="PAS domain"/>
    <property type="match status" value="1"/>
</dbReference>
<dbReference type="InterPro" id="IPR050469">
    <property type="entry name" value="Diguanylate_Cyclase"/>
</dbReference>